<feature type="compositionally biased region" description="Low complexity" evidence="7">
    <location>
        <begin position="7"/>
        <end position="43"/>
    </location>
</feature>
<dbReference type="GO" id="GO:0003700">
    <property type="term" value="F:DNA-binding transcription factor activity"/>
    <property type="evidence" value="ECO:0007669"/>
    <property type="project" value="TreeGrafter"/>
</dbReference>
<keyword evidence="1" id="KW-0319">Glycerol metabolism</keyword>
<gene>
    <name evidence="9" type="ORF">HNR11_001405</name>
</gene>
<dbReference type="AlphaFoldDB" id="A0A7Z0E876"/>
<evidence type="ECO:0000256" key="2">
    <source>
        <dbReference type="ARBA" id="ARBA00023015"/>
    </source>
</evidence>
<evidence type="ECO:0000256" key="3">
    <source>
        <dbReference type="ARBA" id="ARBA00023125"/>
    </source>
</evidence>
<accession>A0A7Z0E876</accession>
<dbReference type="GO" id="GO:0003677">
    <property type="term" value="F:DNA binding"/>
    <property type="evidence" value="ECO:0007669"/>
    <property type="project" value="UniProtKB-KW"/>
</dbReference>
<evidence type="ECO:0000256" key="7">
    <source>
        <dbReference type="SAM" id="MobiDB-lite"/>
    </source>
</evidence>
<dbReference type="PANTHER" id="PTHR30136">
    <property type="entry name" value="HELIX-TURN-HELIX TRANSCRIPTIONAL REGULATOR, ICLR FAMILY"/>
    <property type="match status" value="1"/>
</dbReference>
<evidence type="ECO:0000313" key="10">
    <source>
        <dbReference type="Proteomes" id="UP000560069"/>
    </source>
</evidence>
<keyword evidence="10" id="KW-1185">Reference proteome</keyword>
<dbReference type="PROSITE" id="PS51077">
    <property type="entry name" value="HTH_ICLR"/>
    <property type="match status" value="1"/>
</dbReference>
<dbReference type="Proteomes" id="UP000560069">
    <property type="component" value="Unassembled WGS sequence"/>
</dbReference>
<evidence type="ECO:0000256" key="4">
    <source>
        <dbReference type="ARBA" id="ARBA00023163"/>
    </source>
</evidence>
<dbReference type="Gene3D" id="1.10.10.10">
    <property type="entry name" value="Winged helix-like DNA-binding domain superfamily/Winged helix DNA-binding domain"/>
    <property type="match status" value="1"/>
</dbReference>
<evidence type="ECO:0000256" key="6">
    <source>
        <dbReference type="ARBA" id="ARBA00070406"/>
    </source>
</evidence>
<dbReference type="GO" id="GO:0006071">
    <property type="term" value="P:glycerol metabolic process"/>
    <property type="evidence" value="ECO:0007669"/>
    <property type="project" value="UniProtKB-KW"/>
</dbReference>
<evidence type="ECO:0000259" key="8">
    <source>
        <dbReference type="PROSITE" id="PS51077"/>
    </source>
</evidence>
<dbReference type="PANTHER" id="PTHR30136:SF24">
    <property type="entry name" value="HTH-TYPE TRANSCRIPTIONAL REPRESSOR ALLR"/>
    <property type="match status" value="1"/>
</dbReference>
<dbReference type="InterPro" id="IPR005471">
    <property type="entry name" value="Tscrpt_reg_IclR_N"/>
</dbReference>
<keyword evidence="4" id="KW-0804">Transcription</keyword>
<evidence type="ECO:0000256" key="5">
    <source>
        <dbReference type="ARBA" id="ARBA00058938"/>
    </source>
</evidence>
<dbReference type="InterPro" id="IPR036390">
    <property type="entry name" value="WH_DNA-bd_sf"/>
</dbReference>
<organism evidence="9 10">
    <name type="scientific">Nesterenkonia sandarakina</name>
    <dbReference type="NCBI Taxonomy" id="272918"/>
    <lineage>
        <taxon>Bacteria</taxon>
        <taxon>Bacillati</taxon>
        <taxon>Actinomycetota</taxon>
        <taxon>Actinomycetes</taxon>
        <taxon>Micrococcales</taxon>
        <taxon>Micrococcaceae</taxon>
        <taxon>Nesterenkonia</taxon>
    </lineage>
</organism>
<keyword evidence="3" id="KW-0238">DNA-binding</keyword>
<dbReference type="SUPFAM" id="SSF46785">
    <property type="entry name" value="Winged helix' DNA-binding domain"/>
    <property type="match status" value="1"/>
</dbReference>
<protein>
    <recommendedName>
        <fullName evidence="6">Glycerol operon regulatory protein</fullName>
    </recommendedName>
</protein>
<dbReference type="InterPro" id="IPR036388">
    <property type="entry name" value="WH-like_DNA-bd_sf"/>
</dbReference>
<dbReference type="FunFam" id="1.10.10.10:FF:000056">
    <property type="entry name" value="IclR family transcriptional regulator"/>
    <property type="match status" value="1"/>
</dbReference>
<evidence type="ECO:0000313" key="9">
    <source>
        <dbReference type="EMBL" id="NYJ16871.1"/>
    </source>
</evidence>
<dbReference type="Pfam" id="PF09339">
    <property type="entry name" value="HTH_IclR"/>
    <property type="match status" value="1"/>
</dbReference>
<reference evidence="9 10" key="1">
    <citation type="submission" date="2020-07" db="EMBL/GenBank/DDBJ databases">
        <title>Sequencing the genomes of 1000 actinobacteria strains.</title>
        <authorList>
            <person name="Klenk H.-P."/>
        </authorList>
    </citation>
    <scope>NUCLEOTIDE SEQUENCE [LARGE SCALE GENOMIC DNA]</scope>
    <source>
        <strain evidence="9 10">DSM 15664</strain>
    </source>
</reference>
<comment type="caution">
    <text evidence="9">The sequence shown here is derived from an EMBL/GenBank/DDBJ whole genome shotgun (WGS) entry which is preliminary data.</text>
</comment>
<feature type="domain" description="HTH iclR-type" evidence="8">
    <location>
        <begin position="52"/>
        <end position="113"/>
    </location>
</feature>
<name>A0A7Z0E876_9MICC</name>
<keyword evidence="2" id="KW-0805">Transcription regulation</keyword>
<sequence>MTEQQNSGKAAGPGATTGAAMPSATTPGPATPGTTAPSPATPKTARRRAAGVQSVDRALEILEVIHAHGGQLSLSELATQTGLPAPTAHRLLRTMIAKGYIRQLANRSYCLGEKLILLGEAAAARA</sequence>
<feature type="region of interest" description="Disordered" evidence="7">
    <location>
        <begin position="1"/>
        <end position="52"/>
    </location>
</feature>
<dbReference type="SMART" id="SM00346">
    <property type="entry name" value="HTH_ICLR"/>
    <property type="match status" value="1"/>
</dbReference>
<dbReference type="GO" id="GO:0045892">
    <property type="term" value="P:negative regulation of DNA-templated transcription"/>
    <property type="evidence" value="ECO:0007669"/>
    <property type="project" value="TreeGrafter"/>
</dbReference>
<comment type="function">
    <text evidence="5">May be an activator protein for the gylABX operon.</text>
</comment>
<evidence type="ECO:0000256" key="1">
    <source>
        <dbReference type="ARBA" id="ARBA00022798"/>
    </source>
</evidence>
<dbReference type="InterPro" id="IPR050707">
    <property type="entry name" value="HTH_MetabolicPath_Reg"/>
</dbReference>
<proteinExistence type="predicted"/>
<dbReference type="EMBL" id="JACCFQ010000001">
    <property type="protein sequence ID" value="NYJ16871.1"/>
    <property type="molecule type" value="Genomic_DNA"/>
</dbReference>